<dbReference type="PANTHER" id="PTHR43038:SF2">
    <property type="entry name" value="RH61964P"/>
    <property type="match status" value="1"/>
</dbReference>
<dbReference type="InterPro" id="IPR003439">
    <property type="entry name" value="ABC_transporter-like_ATP-bd"/>
</dbReference>
<keyword evidence="2 7" id="KW-0812">Transmembrane</keyword>
<comment type="subcellular location">
    <subcellularLocation>
        <location evidence="1">Membrane</location>
        <topology evidence="1">Multi-pass membrane protein</topology>
    </subcellularLocation>
</comment>
<dbReference type="Pfam" id="PF12698">
    <property type="entry name" value="ABC2_membrane_3"/>
    <property type="match status" value="1"/>
</dbReference>
<dbReference type="Gene3D" id="3.40.50.300">
    <property type="entry name" value="P-loop containing nucleotide triphosphate hydrolases"/>
    <property type="match status" value="1"/>
</dbReference>
<proteinExistence type="predicted"/>
<feature type="transmembrane region" description="Helical" evidence="7">
    <location>
        <begin position="514"/>
        <end position="533"/>
    </location>
</feature>
<dbReference type="SMART" id="SM00382">
    <property type="entry name" value="AAA"/>
    <property type="match status" value="1"/>
</dbReference>
<keyword evidence="4" id="KW-0067">ATP-binding</keyword>
<comment type="caution">
    <text evidence="9">The sequence shown here is derived from an EMBL/GenBank/DDBJ whole genome shotgun (WGS) entry which is preliminary data.</text>
</comment>
<keyword evidence="5 7" id="KW-1133">Transmembrane helix</keyword>
<evidence type="ECO:0000259" key="8">
    <source>
        <dbReference type="PROSITE" id="PS50893"/>
    </source>
</evidence>
<dbReference type="InterPro" id="IPR003593">
    <property type="entry name" value="AAA+_ATPase"/>
</dbReference>
<dbReference type="Pfam" id="PF00005">
    <property type="entry name" value="ABC_tran"/>
    <property type="match status" value="1"/>
</dbReference>
<dbReference type="SUPFAM" id="SSF52540">
    <property type="entry name" value="P-loop containing nucleoside triphosphate hydrolases"/>
    <property type="match status" value="1"/>
</dbReference>
<dbReference type="EMBL" id="JAANIC010005341">
    <property type="protein sequence ID" value="KAG5331766.1"/>
    <property type="molecule type" value="Genomic_DNA"/>
</dbReference>
<evidence type="ECO:0000256" key="2">
    <source>
        <dbReference type="ARBA" id="ARBA00022692"/>
    </source>
</evidence>
<dbReference type="AlphaFoldDB" id="A0A836K4J0"/>
<dbReference type="GO" id="GO:0005524">
    <property type="term" value="F:ATP binding"/>
    <property type="evidence" value="ECO:0007669"/>
    <property type="project" value="UniProtKB-KW"/>
</dbReference>
<feature type="transmembrane region" description="Helical" evidence="7">
    <location>
        <begin position="554"/>
        <end position="581"/>
    </location>
</feature>
<keyword evidence="6 7" id="KW-0472">Membrane</keyword>
<dbReference type="InterPro" id="IPR027417">
    <property type="entry name" value="P-loop_NTPase"/>
</dbReference>
<evidence type="ECO:0000256" key="3">
    <source>
        <dbReference type="ARBA" id="ARBA00022741"/>
    </source>
</evidence>
<dbReference type="CDD" id="cd03230">
    <property type="entry name" value="ABC_DR_subfamily_A"/>
    <property type="match status" value="1"/>
</dbReference>
<protein>
    <submittedName>
        <fullName evidence="9">ABCGN protein</fullName>
    </submittedName>
</protein>
<evidence type="ECO:0000313" key="9">
    <source>
        <dbReference type="EMBL" id="KAG5331766.1"/>
    </source>
</evidence>
<feature type="non-terminal residue" evidence="9">
    <location>
        <position position="627"/>
    </location>
</feature>
<dbReference type="InterPro" id="IPR017871">
    <property type="entry name" value="ABC_transporter-like_CS"/>
</dbReference>
<keyword evidence="3" id="KW-0547">Nucleotide-binding</keyword>
<evidence type="ECO:0000256" key="5">
    <source>
        <dbReference type="ARBA" id="ARBA00022989"/>
    </source>
</evidence>
<evidence type="ECO:0000256" key="1">
    <source>
        <dbReference type="ARBA" id="ARBA00004141"/>
    </source>
</evidence>
<dbReference type="Proteomes" id="UP000669903">
    <property type="component" value="Unassembled WGS sequence"/>
</dbReference>
<gene>
    <name evidence="9" type="primary">Abcg23_2</name>
    <name evidence="9" type="ORF">G6Z76_0006405</name>
</gene>
<dbReference type="GO" id="GO:0016887">
    <property type="term" value="F:ATP hydrolysis activity"/>
    <property type="evidence" value="ECO:0007669"/>
    <property type="project" value="InterPro"/>
</dbReference>
<keyword evidence="10" id="KW-1185">Reference proteome</keyword>
<dbReference type="InterPro" id="IPR013525">
    <property type="entry name" value="ABC2_TM"/>
</dbReference>
<feature type="transmembrane region" description="Helical" evidence="7">
    <location>
        <begin position="319"/>
        <end position="340"/>
    </location>
</feature>
<dbReference type="PROSITE" id="PS50893">
    <property type="entry name" value="ABC_TRANSPORTER_2"/>
    <property type="match status" value="1"/>
</dbReference>
<dbReference type="PANTHER" id="PTHR43038">
    <property type="entry name" value="ATP-BINDING CASSETTE, SUB-FAMILY H, MEMBER 1"/>
    <property type="match status" value="1"/>
</dbReference>
<evidence type="ECO:0000256" key="7">
    <source>
        <dbReference type="SAM" id="Phobius"/>
    </source>
</evidence>
<sequence>MVQREAVVVRNAVKRYGKELVFNGLNMTVSRGSIYGLLGSSGCGKTTLLSCIVGVRYLDSGEIWVLGGNPGSKGSGIPGSRVGYMPQGVSLVGEFSVSDAFYYFGRINGLDDEEIEMRQKFFSKLLQLPPADRLVKNMSGGQQRRVSLAVTLIHKPELLILDEPTVGLDPILRERKCLDVLFLRRIWDYMIQITQEENITVLITTHYIEETKDANKIGLIRCGKLLAESAPQELLEQFQCSSLEETFLKLCNIQNNTVTLNEAQEGENTSSDVLYKDQNQCELTKTMSEYEAVSEHQVSRLRRFKALLAKNGIQFLRHYTGLVFAIVFPILQFGIFVMAIGNNPKNLKIGVVNDEVNNCSLDSNFGNVWSDEITCHFNNLSCRFLRNFDNSIAMQEYYDDISEAKQAVLNAKLSGVIYFSQNFSEALQIRVEKAILTKDSDLLASQIQVFLDMGDMHIGLYIQQKLFTRFLKVYEDIMRDCKYSPKLANPSIRFEEPIYGTTDSKFIDYMTPTYILGISFLLAITVSTTVIIADRMEGVWDRSIVQGRVRTEEILLSHILIQSVVIIIHTAMITLLIFPIWGLECKGPMFTVIGLTFLSGFCGLMFGTILHMMQFRYQRKIIQDKPF</sequence>
<feature type="non-terminal residue" evidence="9">
    <location>
        <position position="1"/>
    </location>
</feature>
<dbReference type="PROSITE" id="PS00211">
    <property type="entry name" value="ABC_TRANSPORTER_1"/>
    <property type="match status" value="1"/>
</dbReference>
<feature type="transmembrane region" description="Helical" evidence="7">
    <location>
        <begin position="587"/>
        <end position="610"/>
    </location>
</feature>
<name>A0A836K4J0_9HYME</name>
<reference evidence="9" key="1">
    <citation type="submission" date="2020-03" db="EMBL/GenBank/DDBJ databases">
        <title>Relaxed selection underlies rapid genomic changes in the transitions from sociality to social parasitism in ants.</title>
        <authorList>
            <person name="Bi X."/>
        </authorList>
    </citation>
    <scope>NUCLEOTIDE SEQUENCE</scope>
    <source>
        <strain evidence="9">BGI-DK2014a</strain>
        <tissue evidence="9">Whole body</tissue>
    </source>
</reference>
<dbReference type="GO" id="GO:0140359">
    <property type="term" value="F:ABC-type transporter activity"/>
    <property type="evidence" value="ECO:0007669"/>
    <property type="project" value="InterPro"/>
</dbReference>
<evidence type="ECO:0000256" key="4">
    <source>
        <dbReference type="ARBA" id="ARBA00022840"/>
    </source>
</evidence>
<dbReference type="GO" id="GO:0016020">
    <property type="term" value="C:membrane"/>
    <property type="evidence" value="ECO:0007669"/>
    <property type="project" value="UniProtKB-SubCell"/>
</dbReference>
<accession>A0A836K4J0</accession>
<feature type="domain" description="ABC transporter" evidence="8">
    <location>
        <begin position="7"/>
        <end position="247"/>
    </location>
</feature>
<organism evidence="9 10">
    <name type="scientific">Acromyrmex charruanus</name>
    <dbReference type="NCBI Taxonomy" id="2715315"/>
    <lineage>
        <taxon>Eukaryota</taxon>
        <taxon>Metazoa</taxon>
        <taxon>Ecdysozoa</taxon>
        <taxon>Arthropoda</taxon>
        <taxon>Hexapoda</taxon>
        <taxon>Insecta</taxon>
        <taxon>Pterygota</taxon>
        <taxon>Neoptera</taxon>
        <taxon>Endopterygota</taxon>
        <taxon>Hymenoptera</taxon>
        <taxon>Apocrita</taxon>
        <taxon>Aculeata</taxon>
        <taxon>Formicoidea</taxon>
        <taxon>Formicidae</taxon>
        <taxon>Myrmicinae</taxon>
        <taxon>Acromyrmex</taxon>
    </lineage>
</organism>
<evidence type="ECO:0000256" key="6">
    <source>
        <dbReference type="ARBA" id="ARBA00023136"/>
    </source>
</evidence>
<evidence type="ECO:0000313" key="10">
    <source>
        <dbReference type="Proteomes" id="UP000669903"/>
    </source>
</evidence>